<evidence type="ECO:0000313" key="13">
    <source>
        <dbReference type="Proteomes" id="UP000095287"/>
    </source>
</evidence>
<dbReference type="InterPro" id="IPR010909">
    <property type="entry name" value="PLAC"/>
</dbReference>
<keyword evidence="9" id="KW-0325">Glycoprotein</keyword>
<evidence type="ECO:0000256" key="1">
    <source>
        <dbReference type="ARBA" id="ARBA00004498"/>
    </source>
</evidence>
<dbReference type="InterPro" id="IPR003598">
    <property type="entry name" value="Ig_sub2"/>
</dbReference>
<evidence type="ECO:0000256" key="3">
    <source>
        <dbReference type="ARBA" id="ARBA00022530"/>
    </source>
</evidence>
<dbReference type="PROSITE" id="PS50279">
    <property type="entry name" value="BPTI_KUNITZ_2"/>
    <property type="match status" value="2"/>
</dbReference>
<evidence type="ECO:0000313" key="14">
    <source>
        <dbReference type="WBParaSite" id="L893_g12672.t1"/>
    </source>
</evidence>
<dbReference type="GO" id="GO:0004867">
    <property type="term" value="F:serine-type endopeptidase inhibitor activity"/>
    <property type="evidence" value="ECO:0007669"/>
    <property type="project" value="UniProtKB-KW"/>
</dbReference>
<evidence type="ECO:0000259" key="10">
    <source>
        <dbReference type="PROSITE" id="PS50279"/>
    </source>
</evidence>
<keyword evidence="4" id="KW-0646">Protease inhibitor</keyword>
<keyword evidence="5" id="KW-0732">Signal</keyword>
<keyword evidence="6" id="KW-0722">Serine protease inhibitor</keyword>
<dbReference type="PANTHER" id="PTHR45938">
    <property type="entry name" value="ACP24A4-RELATED"/>
    <property type="match status" value="1"/>
</dbReference>
<dbReference type="FunFam" id="4.10.410.10:FF:000020">
    <property type="entry name" value="Collagen, type VI, alpha 3"/>
    <property type="match status" value="1"/>
</dbReference>
<name>A0A1I7Y4S6_9BILA</name>
<dbReference type="InterPro" id="IPR003599">
    <property type="entry name" value="Ig_sub"/>
</dbReference>
<dbReference type="InterPro" id="IPR036880">
    <property type="entry name" value="Kunitz_BPTI_sf"/>
</dbReference>
<dbReference type="PROSITE" id="PS00280">
    <property type="entry name" value="BPTI_KUNITZ_1"/>
    <property type="match status" value="2"/>
</dbReference>
<dbReference type="Pfam" id="PF13927">
    <property type="entry name" value="Ig_3"/>
    <property type="match status" value="1"/>
</dbReference>
<dbReference type="Gene3D" id="4.10.410.10">
    <property type="entry name" value="Pancreatic trypsin inhibitor Kunitz domain"/>
    <property type="match status" value="3"/>
</dbReference>
<feature type="domain" description="Ig-like" evidence="11">
    <location>
        <begin position="195"/>
        <end position="266"/>
    </location>
</feature>
<dbReference type="GO" id="GO:0050431">
    <property type="term" value="F:transforming growth factor beta binding"/>
    <property type="evidence" value="ECO:0007669"/>
    <property type="project" value="TreeGrafter"/>
</dbReference>
<dbReference type="InterPro" id="IPR007110">
    <property type="entry name" value="Ig-like_dom"/>
</dbReference>
<feature type="domain" description="PLAC" evidence="12">
    <location>
        <begin position="324"/>
        <end position="363"/>
    </location>
</feature>
<evidence type="ECO:0000256" key="6">
    <source>
        <dbReference type="ARBA" id="ARBA00022900"/>
    </source>
</evidence>
<organism evidence="13 14">
    <name type="scientific">Steinernema glaseri</name>
    <dbReference type="NCBI Taxonomy" id="37863"/>
    <lineage>
        <taxon>Eukaryota</taxon>
        <taxon>Metazoa</taxon>
        <taxon>Ecdysozoa</taxon>
        <taxon>Nematoda</taxon>
        <taxon>Chromadorea</taxon>
        <taxon>Rhabditida</taxon>
        <taxon>Tylenchina</taxon>
        <taxon>Panagrolaimomorpha</taxon>
        <taxon>Strongyloidoidea</taxon>
        <taxon>Steinernematidae</taxon>
        <taxon>Steinernema</taxon>
    </lineage>
</organism>
<dbReference type="SUPFAM" id="SSF48726">
    <property type="entry name" value="Immunoglobulin"/>
    <property type="match status" value="1"/>
</dbReference>
<evidence type="ECO:0000256" key="2">
    <source>
        <dbReference type="ARBA" id="ARBA00022525"/>
    </source>
</evidence>
<dbReference type="WBParaSite" id="L893_g12672.t1">
    <property type="protein sequence ID" value="L893_g12672.t1"/>
    <property type="gene ID" value="L893_g12672"/>
</dbReference>
<dbReference type="Pfam" id="PF08686">
    <property type="entry name" value="PLAC"/>
    <property type="match status" value="1"/>
</dbReference>
<keyword evidence="2" id="KW-0964">Secreted</keyword>
<evidence type="ECO:0000259" key="11">
    <source>
        <dbReference type="PROSITE" id="PS50835"/>
    </source>
</evidence>
<dbReference type="SMART" id="SM00408">
    <property type="entry name" value="IGc2"/>
    <property type="match status" value="1"/>
</dbReference>
<protein>
    <submittedName>
        <fullName evidence="14">Kunitz/Bovine pancreatic trypsin inhibitor domain protein</fullName>
    </submittedName>
</protein>
<dbReference type="SMART" id="SM00409">
    <property type="entry name" value="IG"/>
    <property type="match status" value="1"/>
</dbReference>
<dbReference type="Gene3D" id="2.60.40.10">
    <property type="entry name" value="Immunoglobulins"/>
    <property type="match status" value="1"/>
</dbReference>
<comment type="subcellular location">
    <subcellularLocation>
        <location evidence="1">Secreted</location>
        <location evidence="1">Extracellular space</location>
        <location evidence="1">Extracellular matrix</location>
    </subcellularLocation>
</comment>
<keyword evidence="8" id="KW-1015">Disulfide bond</keyword>
<keyword evidence="3" id="KW-0272">Extracellular matrix</keyword>
<evidence type="ECO:0000256" key="9">
    <source>
        <dbReference type="ARBA" id="ARBA00023180"/>
    </source>
</evidence>
<dbReference type="InterPro" id="IPR002223">
    <property type="entry name" value="Kunitz_BPTI"/>
</dbReference>
<dbReference type="SUPFAM" id="SSF57362">
    <property type="entry name" value="BPTI-like"/>
    <property type="match status" value="3"/>
</dbReference>
<dbReference type="InterPro" id="IPR036179">
    <property type="entry name" value="Ig-like_dom_sf"/>
</dbReference>
<keyword evidence="7" id="KW-0654">Proteoglycan</keyword>
<dbReference type="GO" id="GO:0048019">
    <property type="term" value="F:receptor antagonist activity"/>
    <property type="evidence" value="ECO:0007669"/>
    <property type="project" value="TreeGrafter"/>
</dbReference>
<dbReference type="CDD" id="cd00109">
    <property type="entry name" value="Kunitz-type"/>
    <property type="match status" value="1"/>
</dbReference>
<dbReference type="InterPro" id="IPR013783">
    <property type="entry name" value="Ig-like_fold"/>
</dbReference>
<proteinExistence type="predicted"/>
<keyword evidence="13" id="KW-1185">Reference proteome</keyword>
<dbReference type="GO" id="GO:0005615">
    <property type="term" value="C:extracellular space"/>
    <property type="evidence" value="ECO:0007669"/>
    <property type="project" value="TreeGrafter"/>
</dbReference>
<evidence type="ECO:0000259" key="12">
    <source>
        <dbReference type="PROSITE" id="PS50900"/>
    </source>
</evidence>
<dbReference type="Proteomes" id="UP000095287">
    <property type="component" value="Unplaced"/>
</dbReference>
<evidence type="ECO:0000256" key="7">
    <source>
        <dbReference type="ARBA" id="ARBA00022974"/>
    </source>
</evidence>
<reference evidence="14" key="1">
    <citation type="submission" date="2016-11" db="UniProtKB">
        <authorList>
            <consortium name="WormBaseParasite"/>
        </authorList>
    </citation>
    <scope>IDENTIFICATION</scope>
</reference>
<dbReference type="PRINTS" id="PR00759">
    <property type="entry name" value="BASICPTASE"/>
</dbReference>
<sequence>MWSGCGGNGNRFSSKAECEHLCELEEKVENTNNVCELERDSGPCSDAVTQWYFSKGDGECRKFTYGGCRGNGNRFDTKEQCEKRCIVKSQNLVMFDAKKVCSMPFEKGPCSLLEQQYYFDVNTGRCRTFTYGGCEGNANRFESKEKCYQFCGATTASNTSVITEVQSENSTFHVGDTSKEKCYQFCGATTASNTSVITEVQSENSTFHVGDTVKIECVGDLKDDQDISWLRNGEPLPSKNRYNLYDNKRYLEIVFAKVSDSGTYMCSTGDKNVAHEPAKLYDNKRYLEIVFAKVSDSGTYMCSTGDKNVDHEPAKVEIRRHVKSKKVCVDLGMPETCKMVVQFKRCSLPRYANYCCDSCNRANMSF</sequence>
<feature type="domain" description="BPTI/Kunitz inhibitor" evidence="10">
    <location>
        <begin position="101"/>
        <end position="151"/>
    </location>
</feature>
<feature type="domain" description="BPTI/Kunitz inhibitor" evidence="10">
    <location>
        <begin position="35"/>
        <end position="85"/>
    </location>
</feature>
<dbReference type="FunFam" id="4.10.410.10:FF:000017">
    <property type="entry name" value="papilin isoform X2"/>
    <property type="match status" value="1"/>
</dbReference>
<dbReference type="SMART" id="SM00131">
    <property type="entry name" value="KU"/>
    <property type="match status" value="2"/>
</dbReference>
<dbReference type="InterPro" id="IPR020901">
    <property type="entry name" value="Prtase_inh_Kunz-CS"/>
</dbReference>
<accession>A0A1I7Y4S6</accession>
<evidence type="ECO:0000256" key="5">
    <source>
        <dbReference type="ARBA" id="ARBA00022729"/>
    </source>
</evidence>
<dbReference type="Pfam" id="PF00014">
    <property type="entry name" value="Kunitz_BPTI"/>
    <property type="match status" value="3"/>
</dbReference>
<evidence type="ECO:0000256" key="4">
    <source>
        <dbReference type="ARBA" id="ARBA00022690"/>
    </source>
</evidence>
<evidence type="ECO:0000256" key="8">
    <source>
        <dbReference type="ARBA" id="ARBA00023157"/>
    </source>
</evidence>
<dbReference type="AlphaFoldDB" id="A0A1I7Y4S6"/>
<dbReference type="PANTHER" id="PTHR45938:SF11">
    <property type="entry name" value="WAP, KAZAL, IMMUNOGLOBULIN, KUNITZ AND NTR DOMAIN-CONTAINING PROTEIN 2-LIKE"/>
    <property type="match status" value="1"/>
</dbReference>
<dbReference type="PROSITE" id="PS50835">
    <property type="entry name" value="IG_LIKE"/>
    <property type="match status" value="1"/>
</dbReference>
<dbReference type="PROSITE" id="PS50900">
    <property type="entry name" value="PLAC"/>
    <property type="match status" value="1"/>
</dbReference>